<dbReference type="InterPro" id="IPR010987">
    <property type="entry name" value="Glutathione-S-Trfase_C-like"/>
</dbReference>
<dbReference type="EMBL" id="JABDTM020027342">
    <property type="protein sequence ID" value="KAH0810673.1"/>
    <property type="molecule type" value="Genomic_DNA"/>
</dbReference>
<evidence type="ECO:0000259" key="2">
    <source>
        <dbReference type="PROSITE" id="PS50404"/>
    </source>
</evidence>
<dbReference type="PANTHER" id="PTHR43969">
    <property type="entry name" value="GLUTATHIONE S TRANSFERASE D10, ISOFORM A-RELATED"/>
    <property type="match status" value="1"/>
</dbReference>
<dbReference type="GO" id="GO:0004364">
    <property type="term" value="F:glutathione transferase activity"/>
    <property type="evidence" value="ECO:0007669"/>
    <property type="project" value="TreeGrafter"/>
</dbReference>
<dbReference type="Gene3D" id="1.20.1050.10">
    <property type="match status" value="3"/>
</dbReference>
<evidence type="ECO:0000256" key="1">
    <source>
        <dbReference type="ARBA" id="ARBA00011738"/>
    </source>
</evidence>
<feature type="domain" description="GST N-terminal" evidence="2">
    <location>
        <begin position="207"/>
        <end position="289"/>
    </location>
</feature>
<dbReference type="Pfam" id="PF14497">
    <property type="entry name" value="GST_C_3"/>
    <property type="match status" value="1"/>
</dbReference>
<sequence length="627" mass="70156">MAPTLYMIAPSPAVRAVQITAKAIGLELNLKELDFMKGEHMQPEYLKLNPQHTVPTLVDEDGFTLWDSHAINVYLVSKYAKNDNLYPKDLKKRALVDQRLHFDTGVAFARGLPIVGAILRAGKTSLEDSEKESINQVYGFLEAFLDGKQYMAGDSVTIADYSLFATITGSNALVAIDAQKYPRLTKWLKTIETRPEAESKSRDKHNMAPTLYLFAVSPAVRAVQITAQAIGLELKLKEVDFSKGEHLQPGYLKLNPQHTVPTLVDDDGFTLSDSHAIMIYLLSKYAKNDNLYPKDLKKRALVDQRLHFDSGVAYATALSINGAIVRAGKTRLNDSDKESLSEVYSFSETFLEGKQYMVGDCVTIADYSLFAIITTLNVLFAIDIQKYPRLAKWLKDIDSRPEAEVNKKGLAIYETMVKSKLTSYPAVRAVQITAKAIGLELKLKQLDFLNGEHLQSAYLKVLPIIQFQNKSQLRFCRSIPKHTVPTLVEDDGFTLWDSHAINAYLVSKYAKNDKLYTKDLKKRALVDQRLHFDNGVAFARGVPIINAIFGAGKTSLNDSDKESLNQVYSFLEAFLDGKQYMTGDSVTIADYSLFATITTSNTLVAIDAQKYPRLTKWLKTIESRPEA</sequence>
<dbReference type="Gene3D" id="3.40.30.10">
    <property type="entry name" value="Glutaredoxin"/>
    <property type="match status" value="3"/>
</dbReference>
<dbReference type="GO" id="GO:0006749">
    <property type="term" value="P:glutathione metabolic process"/>
    <property type="evidence" value="ECO:0007669"/>
    <property type="project" value="TreeGrafter"/>
</dbReference>
<feature type="domain" description="GST N-terminal" evidence="2">
    <location>
        <begin position="414"/>
        <end position="513"/>
    </location>
</feature>
<gene>
    <name evidence="4" type="ORF">GEV33_012117</name>
</gene>
<dbReference type="Proteomes" id="UP000719412">
    <property type="component" value="Unassembled WGS sequence"/>
</dbReference>
<dbReference type="SFLD" id="SFLDG00358">
    <property type="entry name" value="Main_(cytGST)"/>
    <property type="match status" value="3"/>
</dbReference>
<dbReference type="FunFam" id="1.20.1050.10:FF:000007">
    <property type="entry name" value="Glutathione S-transferase 1-1"/>
    <property type="match status" value="3"/>
</dbReference>
<dbReference type="CDD" id="cd03045">
    <property type="entry name" value="GST_N_Delta_Epsilon"/>
    <property type="match status" value="2"/>
</dbReference>
<dbReference type="InterPro" id="IPR040079">
    <property type="entry name" value="Glutathione_S-Trfase"/>
</dbReference>
<keyword evidence="5" id="KW-1185">Reference proteome</keyword>
<proteinExistence type="predicted"/>
<feature type="domain" description="GST N-terminal" evidence="2">
    <location>
        <begin position="1"/>
        <end position="83"/>
    </location>
</feature>
<dbReference type="InterPro" id="IPR036249">
    <property type="entry name" value="Thioredoxin-like_sf"/>
</dbReference>
<protein>
    <recommendedName>
        <fullName evidence="6">Glutathione transferase</fullName>
    </recommendedName>
</protein>
<dbReference type="SFLD" id="SFLDS00019">
    <property type="entry name" value="Glutathione_Transferase_(cytos"/>
    <property type="match status" value="3"/>
</dbReference>
<dbReference type="Pfam" id="PF13417">
    <property type="entry name" value="GST_N_3"/>
    <property type="match status" value="1"/>
</dbReference>
<dbReference type="CDD" id="cd03177">
    <property type="entry name" value="GST_C_Delta_Epsilon"/>
    <property type="match status" value="3"/>
</dbReference>
<dbReference type="InterPro" id="IPR004045">
    <property type="entry name" value="Glutathione_S-Trfase_N"/>
</dbReference>
<organism evidence="4 5">
    <name type="scientific">Tenebrio molitor</name>
    <name type="common">Yellow mealworm beetle</name>
    <dbReference type="NCBI Taxonomy" id="7067"/>
    <lineage>
        <taxon>Eukaryota</taxon>
        <taxon>Metazoa</taxon>
        <taxon>Ecdysozoa</taxon>
        <taxon>Arthropoda</taxon>
        <taxon>Hexapoda</taxon>
        <taxon>Insecta</taxon>
        <taxon>Pterygota</taxon>
        <taxon>Neoptera</taxon>
        <taxon>Endopterygota</taxon>
        <taxon>Coleoptera</taxon>
        <taxon>Polyphaga</taxon>
        <taxon>Cucujiformia</taxon>
        <taxon>Tenebrionidae</taxon>
        <taxon>Tenebrio</taxon>
    </lineage>
</organism>
<comment type="caution">
    <text evidence="4">The sequence shown here is derived from an EMBL/GenBank/DDBJ whole genome shotgun (WGS) entry which is preliminary data.</text>
</comment>
<feature type="domain" description="GST C-terminal" evidence="3">
    <location>
        <begin position="89"/>
        <end position="210"/>
    </location>
</feature>
<dbReference type="InterPro" id="IPR036282">
    <property type="entry name" value="Glutathione-S-Trfase_C_sf"/>
</dbReference>
<evidence type="ECO:0000313" key="4">
    <source>
        <dbReference type="EMBL" id="KAH0810673.1"/>
    </source>
</evidence>
<dbReference type="PROSITE" id="PS50405">
    <property type="entry name" value="GST_CTER"/>
    <property type="match status" value="3"/>
</dbReference>
<dbReference type="Pfam" id="PF00043">
    <property type="entry name" value="GST_C"/>
    <property type="match status" value="2"/>
</dbReference>
<name>A0A8J6H9V8_TENMO</name>
<dbReference type="SUPFAM" id="SSF52833">
    <property type="entry name" value="Thioredoxin-like"/>
    <property type="match status" value="3"/>
</dbReference>
<dbReference type="FunFam" id="3.40.30.10:FF:000034">
    <property type="entry name" value="glutathione S-transferase 1"/>
    <property type="match status" value="2"/>
</dbReference>
<dbReference type="SUPFAM" id="SSF47616">
    <property type="entry name" value="GST C-terminal domain-like"/>
    <property type="match status" value="3"/>
</dbReference>
<reference evidence="4" key="2">
    <citation type="submission" date="2021-08" db="EMBL/GenBank/DDBJ databases">
        <authorList>
            <person name="Eriksson T."/>
        </authorList>
    </citation>
    <scope>NUCLEOTIDE SEQUENCE</scope>
    <source>
        <strain evidence="4">Stoneville</strain>
        <tissue evidence="4">Whole head</tissue>
    </source>
</reference>
<dbReference type="PROSITE" id="PS50404">
    <property type="entry name" value="GST_NTER"/>
    <property type="match status" value="3"/>
</dbReference>
<evidence type="ECO:0008006" key="6">
    <source>
        <dbReference type="Google" id="ProtNLM"/>
    </source>
</evidence>
<dbReference type="PANTHER" id="PTHR43969:SF8">
    <property type="entry name" value="GLUTATHIONE S TRANSFERASE E13, ISOFORM A-RELATED"/>
    <property type="match status" value="1"/>
</dbReference>
<evidence type="ECO:0000313" key="5">
    <source>
        <dbReference type="Proteomes" id="UP000719412"/>
    </source>
</evidence>
<dbReference type="SFLD" id="SFLDG01153">
    <property type="entry name" value="Main.4:_Theta-like"/>
    <property type="match status" value="2"/>
</dbReference>
<dbReference type="Pfam" id="PF02798">
    <property type="entry name" value="GST_N"/>
    <property type="match status" value="1"/>
</dbReference>
<evidence type="ECO:0000259" key="3">
    <source>
        <dbReference type="PROSITE" id="PS50405"/>
    </source>
</evidence>
<feature type="domain" description="GST C-terminal" evidence="3">
    <location>
        <begin position="519"/>
        <end position="627"/>
    </location>
</feature>
<feature type="domain" description="GST C-terminal" evidence="3">
    <location>
        <begin position="295"/>
        <end position="424"/>
    </location>
</feature>
<dbReference type="AlphaFoldDB" id="A0A8J6H9V8"/>
<accession>A0A8J6H9V8</accession>
<reference evidence="4" key="1">
    <citation type="journal article" date="2020" name="J Insects Food Feed">
        <title>The yellow mealworm (Tenebrio molitor) genome: a resource for the emerging insects as food and feed industry.</title>
        <authorList>
            <person name="Eriksson T."/>
            <person name="Andere A."/>
            <person name="Kelstrup H."/>
            <person name="Emery V."/>
            <person name="Picard C."/>
        </authorList>
    </citation>
    <scope>NUCLEOTIDE SEQUENCE</scope>
    <source>
        <strain evidence="4">Stoneville</strain>
        <tissue evidence="4">Whole head</tissue>
    </source>
</reference>
<dbReference type="InterPro" id="IPR004046">
    <property type="entry name" value="GST_C"/>
</dbReference>
<comment type="subunit">
    <text evidence="1">Homodimer.</text>
</comment>